<organism evidence="1 2">
    <name type="scientific">Ramazzottius varieornatus</name>
    <name type="common">Water bear</name>
    <name type="synonym">Tardigrade</name>
    <dbReference type="NCBI Taxonomy" id="947166"/>
    <lineage>
        <taxon>Eukaryota</taxon>
        <taxon>Metazoa</taxon>
        <taxon>Ecdysozoa</taxon>
        <taxon>Tardigrada</taxon>
        <taxon>Eutardigrada</taxon>
        <taxon>Parachela</taxon>
        <taxon>Hypsibioidea</taxon>
        <taxon>Ramazzottiidae</taxon>
        <taxon>Ramazzottius</taxon>
    </lineage>
</organism>
<evidence type="ECO:0000313" key="2">
    <source>
        <dbReference type="Proteomes" id="UP000186922"/>
    </source>
</evidence>
<name>A0A1D1W6I4_RAMVA</name>
<accession>A0A1D1W6I4</accession>
<gene>
    <name evidence="1" type="primary">RvY_16932-1</name>
    <name evidence="1" type="synonym">RvY_16932.1</name>
    <name evidence="1" type="ORF">RvY_16932</name>
</gene>
<comment type="caution">
    <text evidence="1">The sequence shown here is derived from an EMBL/GenBank/DDBJ whole genome shotgun (WGS) entry which is preliminary data.</text>
</comment>
<evidence type="ECO:0000313" key="1">
    <source>
        <dbReference type="EMBL" id="GAV07044.1"/>
    </source>
</evidence>
<protein>
    <submittedName>
        <fullName evidence="1">Uncharacterized protein</fullName>
    </submittedName>
</protein>
<keyword evidence="2" id="KW-1185">Reference proteome</keyword>
<proteinExistence type="predicted"/>
<dbReference type="Proteomes" id="UP000186922">
    <property type="component" value="Unassembled WGS sequence"/>
</dbReference>
<dbReference type="EMBL" id="BDGG01000014">
    <property type="protein sequence ID" value="GAV07044.1"/>
    <property type="molecule type" value="Genomic_DNA"/>
</dbReference>
<sequence length="92" mass="10144">MERRESRRCEGNWSDTADNVSKRHLASVTEKAFDTCDLMSPSSSTTWHPEVLIGDGTPKSIGVSATDLNDPYNPSPLYNNPIHVSRVTPVSL</sequence>
<reference evidence="1 2" key="1">
    <citation type="journal article" date="2016" name="Nat. Commun.">
        <title>Extremotolerant tardigrade genome and improved radiotolerance of human cultured cells by tardigrade-unique protein.</title>
        <authorList>
            <person name="Hashimoto T."/>
            <person name="Horikawa D.D."/>
            <person name="Saito Y."/>
            <person name="Kuwahara H."/>
            <person name="Kozuka-Hata H."/>
            <person name="Shin-I T."/>
            <person name="Minakuchi Y."/>
            <person name="Ohishi K."/>
            <person name="Motoyama A."/>
            <person name="Aizu T."/>
            <person name="Enomoto A."/>
            <person name="Kondo K."/>
            <person name="Tanaka S."/>
            <person name="Hara Y."/>
            <person name="Koshikawa S."/>
            <person name="Sagara H."/>
            <person name="Miura T."/>
            <person name="Yokobori S."/>
            <person name="Miyagawa K."/>
            <person name="Suzuki Y."/>
            <person name="Kubo T."/>
            <person name="Oyama M."/>
            <person name="Kohara Y."/>
            <person name="Fujiyama A."/>
            <person name="Arakawa K."/>
            <person name="Katayama T."/>
            <person name="Toyoda A."/>
            <person name="Kunieda T."/>
        </authorList>
    </citation>
    <scope>NUCLEOTIDE SEQUENCE [LARGE SCALE GENOMIC DNA]</scope>
    <source>
        <strain evidence="1 2">YOKOZUNA-1</strain>
    </source>
</reference>
<dbReference type="AlphaFoldDB" id="A0A1D1W6I4"/>